<feature type="non-terminal residue" evidence="1">
    <location>
        <position position="1"/>
    </location>
</feature>
<evidence type="ECO:0000313" key="2">
    <source>
        <dbReference type="Proteomes" id="UP001432322"/>
    </source>
</evidence>
<evidence type="ECO:0000313" key="1">
    <source>
        <dbReference type="EMBL" id="GMT11574.1"/>
    </source>
</evidence>
<name>A0AAV5V0S9_9BILA</name>
<dbReference type="EMBL" id="BTSY01000001">
    <property type="protein sequence ID" value="GMT11574.1"/>
    <property type="molecule type" value="Genomic_DNA"/>
</dbReference>
<dbReference type="AlphaFoldDB" id="A0AAV5V0S9"/>
<accession>A0AAV5V0S9</accession>
<keyword evidence="2" id="KW-1185">Reference proteome</keyword>
<protein>
    <submittedName>
        <fullName evidence="1">Uncharacterized protein</fullName>
    </submittedName>
</protein>
<comment type="caution">
    <text evidence="1">The sequence shown here is derived from an EMBL/GenBank/DDBJ whole genome shotgun (WGS) entry which is preliminary data.</text>
</comment>
<organism evidence="1 2">
    <name type="scientific">Pristionchus fissidentatus</name>
    <dbReference type="NCBI Taxonomy" id="1538716"/>
    <lineage>
        <taxon>Eukaryota</taxon>
        <taxon>Metazoa</taxon>
        <taxon>Ecdysozoa</taxon>
        <taxon>Nematoda</taxon>
        <taxon>Chromadorea</taxon>
        <taxon>Rhabditida</taxon>
        <taxon>Rhabditina</taxon>
        <taxon>Diplogasteromorpha</taxon>
        <taxon>Diplogasteroidea</taxon>
        <taxon>Neodiplogasteridae</taxon>
        <taxon>Pristionchus</taxon>
    </lineage>
</organism>
<dbReference type="Proteomes" id="UP001432322">
    <property type="component" value="Unassembled WGS sequence"/>
</dbReference>
<sequence>CGRDRHKQLRRSVGGHPFSSGAQCVSANFRREVPYHRYLNTTAKAGAGFHRDFILFLVITRIRL</sequence>
<feature type="non-terminal residue" evidence="1">
    <location>
        <position position="64"/>
    </location>
</feature>
<proteinExistence type="predicted"/>
<gene>
    <name evidence="1" type="ORF">PFISCL1PPCAC_2871</name>
</gene>
<reference evidence="1" key="1">
    <citation type="submission" date="2023-10" db="EMBL/GenBank/DDBJ databases">
        <title>Genome assembly of Pristionchus species.</title>
        <authorList>
            <person name="Yoshida K."/>
            <person name="Sommer R.J."/>
        </authorList>
    </citation>
    <scope>NUCLEOTIDE SEQUENCE</scope>
    <source>
        <strain evidence="1">RS5133</strain>
    </source>
</reference>